<proteinExistence type="predicted"/>
<protein>
    <submittedName>
        <fullName evidence="1">Uncharacterized protein</fullName>
    </submittedName>
</protein>
<name>A0ACB7XUK3_9ERIC</name>
<dbReference type="EMBL" id="CM037151">
    <property type="protein sequence ID" value="KAH7844230.1"/>
    <property type="molecule type" value="Genomic_DNA"/>
</dbReference>
<accession>A0ACB7XUK3</accession>
<keyword evidence="2" id="KW-1185">Reference proteome</keyword>
<evidence type="ECO:0000313" key="2">
    <source>
        <dbReference type="Proteomes" id="UP000828048"/>
    </source>
</evidence>
<evidence type="ECO:0000313" key="1">
    <source>
        <dbReference type="EMBL" id="KAH7844230.1"/>
    </source>
</evidence>
<organism evidence="1 2">
    <name type="scientific">Vaccinium darrowii</name>
    <dbReference type="NCBI Taxonomy" id="229202"/>
    <lineage>
        <taxon>Eukaryota</taxon>
        <taxon>Viridiplantae</taxon>
        <taxon>Streptophyta</taxon>
        <taxon>Embryophyta</taxon>
        <taxon>Tracheophyta</taxon>
        <taxon>Spermatophyta</taxon>
        <taxon>Magnoliopsida</taxon>
        <taxon>eudicotyledons</taxon>
        <taxon>Gunneridae</taxon>
        <taxon>Pentapetalae</taxon>
        <taxon>asterids</taxon>
        <taxon>Ericales</taxon>
        <taxon>Ericaceae</taxon>
        <taxon>Vaccinioideae</taxon>
        <taxon>Vaccinieae</taxon>
        <taxon>Vaccinium</taxon>
    </lineage>
</organism>
<comment type="caution">
    <text evidence="1">The sequence shown here is derived from an EMBL/GenBank/DDBJ whole genome shotgun (WGS) entry which is preliminary data.</text>
</comment>
<gene>
    <name evidence="1" type="ORF">Vadar_025733</name>
</gene>
<dbReference type="Proteomes" id="UP000828048">
    <property type="component" value="Chromosome 1"/>
</dbReference>
<reference evidence="1 2" key="1">
    <citation type="journal article" date="2021" name="Hortic Res">
        <title>High-quality reference genome and annotation aids understanding of berry development for evergreen blueberry (Vaccinium darrowii).</title>
        <authorList>
            <person name="Yu J."/>
            <person name="Hulse-Kemp A.M."/>
            <person name="Babiker E."/>
            <person name="Staton M."/>
        </authorList>
    </citation>
    <scope>NUCLEOTIDE SEQUENCE [LARGE SCALE GENOMIC DNA]</scope>
    <source>
        <strain evidence="2">cv. NJ 8807/NJ 8810</strain>
        <tissue evidence="1">Young leaf</tissue>
    </source>
</reference>
<sequence>MIFLQCFFFPFVCSWKFKTLGFRENHNTEKMVDFTVMFIVTSTLALIFAPSAYSQSPPAPISPTTAPAPAPSPGYCNITNLLTVAGPFHTFLGLLQSTKQLQTLQNQANNTEQGVSIFVPKDAAFAALTNPSLQNLTQDQLKSVCLFHALPQFYSLAAFNTLSQSDPVTTMAGGPYTLNFTDVMGTVYLSSGWTSTEVSSAVYSTSPCAIYQIDKVLLPETIYGTNIPPPPPPAPTPYIAPASNTVGGGSGSSSATSTPSASFRTVSFGGWSQIILAVSGVVVFLL</sequence>